<sequence>MAKTTAKSVWERAIKAIGNGWVKFIAKCNDIGATTFYVGQSMMLSATAGELVLAASMGTNNHTEFGLSVAEPIVDNDRFFLAKKLGAEILHNQKLASTYSIGDAVIQTATGTWTIAVSSTGAHLLQKLGFVVGPVDRVTGGVLKGIGDAFTATEPVDILI</sequence>
<reference evidence="1" key="1">
    <citation type="journal article" date="2015" name="Nature">
        <title>Complex archaea that bridge the gap between prokaryotes and eukaryotes.</title>
        <authorList>
            <person name="Spang A."/>
            <person name="Saw J.H."/>
            <person name="Jorgensen S.L."/>
            <person name="Zaremba-Niedzwiedzka K."/>
            <person name="Martijn J."/>
            <person name="Lind A.E."/>
            <person name="van Eijk R."/>
            <person name="Schleper C."/>
            <person name="Guy L."/>
            <person name="Ettema T.J."/>
        </authorList>
    </citation>
    <scope>NUCLEOTIDE SEQUENCE</scope>
</reference>
<evidence type="ECO:0000313" key="1">
    <source>
        <dbReference type="EMBL" id="KKL82708.1"/>
    </source>
</evidence>
<comment type="caution">
    <text evidence="1">The sequence shown here is derived from an EMBL/GenBank/DDBJ whole genome shotgun (WGS) entry which is preliminary data.</text>
</comment>
<accession>A0A0F9F8S5</accession>
<gene>
    <name evidence="1" type="ORF">LCGC14_1982060</name>
</gene>
<organism evidence="1">
    <name type="scientific">marine sediment metagenome</name>
    <dbReference type="NCBI Taxonomy" id="412755"/>
    <lineage>
        <taxon>unclassified sequences</taxon>
        <taxon>metagenomes</taxon>
        <taxon>ecological metagenomes</taxon>
    </lineage>
</organism>
<proteinExistence type="predicted"/>
<dbReference type="EMBL" id="LAZR01022198">
    <property type="protein sequence ID" value="KKL82708.1"/>
    <property type="molecule type" value="Genomic_DNA"/>
</dbReference>
<protein>
    <submittedName>
        <fullName evidence="1">Uncharacterized protein</fullName>
    </submittedName>
</protein>
<dbReference type="AlphaFoldDB" id="A0A0F9F8S5"/>
<name>A0A0F9F8S5_9ZZZZ</name>